<dbReference type="AlphaFoldDB" id="A0A3A3ZL65"/>
<dbReference type="Gene3D" id="3.40.1010.10">
    <property type="entry name" value="Cobalt-precorrin-4 Transmethylase, Domain 1"/>
    <property type="match status" value="1"/>
</dbReference>
<protein>
    <recommendedName>
        <fullName evidence="1">uroporphyrinogen-III C-methyltransferase</fullName>
        <ecNumber evidence="1">2.1.1.107</ecNumber>
    </recommendedName>
</protein>
<dbReference type="InterPro" id="IPR014776">
    <property type="entry name" value="4pyrrole_Mease_sub2"/>
</dbReference>
<dbReference type="InterPro" id="IPR006366">
    <property type="entry name" value="CobA/CysG_C"/>
</dbReference>
<gene>
    <name evidence="7" type="primary">cobA</name>
    <name evidence="7" type="ORF">D5H78_06155</name>
</gene>
<evidence type="ECO:0000313" key="8">
    <source>
        <dbReference type="Proteomes" id="UP000265614"/>
    </source>
</evidence>
<dbReference type="InterPro" id="IPR003043">
    <property type="entry name" value="Uropor_MeTrfase_CS"/>
</dbReference>
<accession>A0A3A3ZL65</accession>
<keyword evidence="5" id="KW-0627">Porphyrin biosynthesis</keyword>
<evidence type="ECO:0000313" key="7">
    <source>
        <dbReference type="EMBL" id="RJK96842.1"/>
    </source>
</evidence>
<dbReference type="FunFam" id="3.30.950.10:FF:000001">
    <property type="entry name" value="Siroheme synthase"/>
    <property type="match status" value="1"/>
</dbReference>
<dbReference type="InterPro" id="IPR000878">
    <property type="entry name" value="4pyrrol_Mease"/>
</dbReference>
<evidence type="ECO:0000256" key="3">
    <source>
        <dbReference type="ARBA" id="ARBA00022679"/>
    </source>
</evidence>
<dbReference type="EMBL" id="QZEZ01000002">
    <property type="protein sequence ID" value="RJK96842.1"/>
    <property type="molecule type" value="Genomic_DNA"/>
</dbReference>
<dbReference type="CDD" id="cd11642">
    <property type="entry name" value="SUMT"/>
    <property type="match status" value="1"/>
</dbReference>
<dbReference type="Proteomes" id="UP000265614">
    <property type="component" value="Unassembled WGS sequence"/>
</dbReference>
<evidence type="ECO:0000256" key="1">
    <source>
        <dbReference type="ARBA" id="ARBA00012162"/>
    </source>
</evidence>
<dbReference type="OrthoDB" id="9815856at2"/>
<dbReference type="PANTHER" id="PTHR45790:SF3">
    <property type="entry name" value="S-ADENOSYL-L-METHIONINE-DEPENDENT UROPORPHYRINOGEN III METHYLTRANSFERASE, CHLOROPLASTIC"/>
    <property type="match status" value="1"/>
</dbReference>
<feature type="domain" description="Tetrapyrrole methylase" evidence="6">
    <location>
        <begin position="6"/>
        <end position="217"/>
    </location>
</feature>
<dbReference type="InterPro" id="IPR035996">
    <property type="entry name" value="4pyrrol_Methylase_sf"/>
</dbReference>
<proteinExistence type="predicted"/>
<dbReference type="SUPFAM" id="SSF53790">
    <property type="entry name" value="Tetrapyrrole methylase"/>
    <property type="match status" value="1"/>
</dbReference>
<dbReference type="PROSITE" id="PS00839">
    <property type="entry name" value="SUMT_1"/>
    <property type="match status" value="1"/>
</dbReference>
<keyword evidence="4" id="KW-0949">S-adenosyl-L-methionine</keyword>
<comment type="caution">
    <text evidence="7">The sequence shown here is derived from an EMBL/GenBank/DDBJ whole genome shotgun (WGS) entry which is preliminary data.</text>
</comment>
<sequence length="250" mass="25737">MTQGHVAIVGAGPGDPELITLKGGELLKQADVVLVDHLAPQDLLRRLRPDVEVVHVGKYPHRPSTTQEEIEALLVERALAGLRVVRLKGGDPFVFGRGGEEALACLEHGIPFDVVPGVTSAVAVPASAGIPVTHRGVTQDVTVVSGHVAPDDPRSSVDWERLGAGTGTVVVLMGVTHLDRFAAALQRGGRAAGTPAAVVENGTLPGERTVVGTLATIAADVEAAGLRPPAVLVVGEVVALRARLRPGSAS</sequence>
<dbReference type="NCBIfam" id="NF004790">
    <property type="entry name" value="PRK06136.1"/>
    <property type="match status" value="1"/>
</dbReference>
<dbReference type="GO" id="GO:0032259">
    <property type="term" value="P:methylation"/>
    <property type="evidence" value="ECO:0007669"/>
    <property type="project" value="UniProtKB-KW"/>
</dbReference>
<name>A0A3A3ZL65_9ACTN</name>
<organism evidence="7 8">
    <name type="scientific">Vallicoccus soli</name>
    <dbReference type="NCBI Taxonomy" id="2339232"/>
    <lineage>
        <taxon>Bacteria</taxon>
        <taxon>Bacillati</taxon>
        <taxon>Actinomycetota</taxon>
        <taxon>Actinomycetes</taxon>
        <taxon>Motilibacterales</taxon>
        <taxon>Vallicoccaceae</taxon>
        <taxon>Vallicoccus</taxon>
    </lineage>
</organism>
<dbReference type="Gene3D" id="3.30.950.10">
    <property type="entry name" value="Methyltransferase, Cobalt-precorrin-4 Transmethylase, Domain 2"/>
    <property type="match status" value="1"/>
</dbReference>
<keyword evidence="3 7" id="KW-0808">Transferase</keyword>
<dbReference type="InterPro" id="IPR014777">
    <property type="entry name" value="4pyrrole_Mease_sub1"/>
</dbReference>
<dbReference type="FunFam" id="3.40.1010.10:FF:000001">
    <property type="entry name" value="Siroheme synthase"/>
    <property type="match status" value="1"/>
</dbReference>
<keyword evidence="2 7" id="KW-0489">Methyltransferase</keyword>
<evidence type="ECO:0000259" key="6">
    <source>
        <dbReference type="Pfam" id="PF00590"/>
    </source>
</evidence>
<reference evidence="7 8" key="1">
    <citation type="submission" date="2018-09" db="EMBL/GenBank/DDBJ databases">
        <title>YIM 75000 draft genome.</title>
        <authorList>
            <person name="Tang S."/>
            <person name="Feng Y."/>
        </authorList>
    </citation>
    <scope>NUCLEOTIDE SEQUENCE [LARGE SCALE GENOMIC DNA]</scope>
    <source>
        <strain evidence="7 8">YIM 75000</strain>
    </source>
</reference>
<dbReference type="RefSeq" id="WP_119949558.1">
    <property type="nucleotide sequence ID" value="NZ_QZEZ01000002.1"/>
</dbReference>
<evidence type="ECO:0000256" key="5">
    <source>
        <dbReference type="ARBA" id="ARBA00023244"/>
    </source>
</evidence>
<dbReference type="GO" id="GO:0019354">
    <property type="term" value="P:siroheme biosynthetic process"/>
    <property type="evidence" value="ECO:0007669"/>
    <property type="project" value="InterPro"/>
</dbReference>
<dbReference type="InterPro" id="IPR050161">
    <property type="entry name" value="Siro_Cobalamin_biosynth"/>
</dbReference>
<dbReference type="GO" id="GO:0004851">
    <property type="term" value="F:uroporphyrin-III C-methyltransferase activity"/>
    <property type="evidence" value="ECO:0007669"/>
    <property type="project" value="UniProtKB-EC"/>
</dbReference>
<dbReference type="NCBIfam" id="TIGR01469">
    <property type="entry name" value="cobA_cysG_Cterm"/>
    <property type="match status" value="1"/>
</dbReference>
<evidence type="ECO:0000256" key="2">
    <source>
        <dbReference type="ARBA" id="ARBA00022603"/>
    </source>
</evidence>
<evidence type="ECO:0000256" key="4">
    <source>
        <dbReference type="ARBA" id="ARBA00022691"/>
    </source>
</evidence>
<dbReference type="PANTHER" id="PTHR45790">
    <property type="entry name" value="SIROHEME SYNTHASE-RELATED"/>
    <property type="match status" value="1"/>
</dbReference>
<dbReference type="EC" id="2.1.1.107" evidence="1"/>
<keyword evidence="8" id="KW-1185">Reference proteome</keyword>
<dbReference type="Pfam" id="PF00590">
    <property type="entry name" value="TP_methylase"/>
    <property type="match status" value="1"/>
</dbReference>